<organism evidence="1 2">
    <name type="scientific">Lacrimispora celerecrescens</name>
    <dbReference type="NCBI Taxonomy" id="29354"/>
    <lineage>
        <taxon>Bacteria</taxon>
        <taxon>Bacillati</taxon>
        <taxon>Bacillota</taxon>
        <taxon>Clostridia</taxon>
        <taxon>Lachnospirales</taxon>
        <taxon>Lachnospiraceae</taxon>
        <taxon>Lacrimispora</taxon>
    </lineage>
</organism>
<name>A0A084JJZ0_9FIRM</name>
<keyword evidence="2" id="KW-1185">Reference proteome</keyword>
<dbReference type="RefSeq" id="WP_038282332.1">
    <property type="nucleotide sequence ID" value="NZ_JPME01000018.1"/>
</dbReference>
<comment type="caution">
    <text evidence="1">The sequence shown here is derived from an EMBL/GenBank/DDBJ whole genome shotgun (WGS) entry which is preliminary data.</text>
</comment>
<dbReference type="EMBL" id="JPME01000018">
    <property type="protein sequence ID" value="KEZ89274.1"/>
    <property type="molecule type" value="Genomic_DNA"/>
</dbReference>
<proteinExistence type="predicted"/>
<dbReference type="Proteomes" id="UP000028525">
    <property type="component" value="Unassembled WGS sequence"/>
</dbReference>
<evidence type="ECO:0000313" key="2">
    <source>
        <dbReference type="Proteomes" id="UP000028525"/>
    </source>
</evidence>
<accession>A0A084JJZ0</accession>
<evidence type="ECO:0000313" key="1">
    <source>
        <dbReference type="EMBL" id="KEZ89274.1"/>
    </source>
</evidence>
<gene>
    <name evidence="1" type="ORF">IO98_14895</name>
</gene>
<reference evidence="1 2" key="1">
    <citation type="submission" date="2014-07" db="EMBL/GenBank/DDBJ databases">
        <title>Draft genome of Clostridium celerecrescens 152B isolated from sediments associated with methane hydrate from Krishna Godavari basin.</title>
        <authorList>
            <person name="Honkalas V.S."/>
            <person name="Dabir A.P."/>
            <person name="Arora P."/>
            <person name="Dhakephalkar P.K."/>
        </authorList>
    </citation>
    <scope>NUCLEOTIDE SEQUENCE [LARGE SCALE GENOMIC DNA]</scope>
    <source>
        <strain evidence="1 2">152B</strain>
    </source>
</reference>
<dbReference type="AlphaFoldDB" id="A0A084JJZ0"/>
<protein>
    <recommendedName>
        <fullName evidence="3">Apea-like HEPN domain-containing protein</fullName>
    </recommendedName>
</protein>
<evidence type="ECO:0008006" key="3">
    <source>
        <dbReference type="Google" id="ProtNLM"/>
    </source>
</evidence>
<sequence length="312" mass="36654">MIVLPKRTEYGGISRYYKNYVAKDIGELYDEEFADFSIEDLEYILEILYRLQYYEEDAPIIIGLRLPQIMNNYMSSVKLRELVVDYICNLLNAALYYDMLSGGNLLNGNILPPRIGLKDGIRLIYEFVEDKEELELLGRPGRVFGNYLIPESEYKCVNTYKDEIYGILYDPSNYIVKIYRDALISVCESEYLYDLTLKISYLFDIFDGLDPRTYNGDKVIKLVFTFISIDKADYIFQKQKFESIREKYRNPILHAGKNVFDIENNKTEIRKIDMYLKNLITDFSLKICSMGIATWDELDSELKKQQMRLGLL</sequence>